<dbReference type="AlphaFoldDB" id="A0A258CS41"/>
<dbReference type="InterPro" id="IPR000014">
    <property type="entry name" value="PAS"/>
</dbReference>
<organism evidence="2 3">
    <name type="scientific">Caulobacter vibrioides</name>
    <name type="common">Caulobacter crescentus</name>
    <dbReference type="NCBI Taxonomy" id="155892"/>
    <lineage>
        <taxon>Bacteria</taxon>
        <taxon>Pseudomonadati</taxon>
        <taxon>Pseudomonadota</taxon>
        <taxon>Alphaproteobacteria</taxon>
        <taxon>Caulobacterales</taxon>
        <taxon>Caulobacteraceae</taxon>
        <taxon>Caulobacter</taxon>
    </lineage>
</organism>
<proteinExistence type="predicted"/>
<protein>
    <recommendedName>
        <fullName evidence="1">PAS domain-containing protein</fullName>
    </recommendedName>
</protein>
<evidence type="ECO:0000313" key="3">
    <source>
        <dbReference type="Proteomes" id="UP000215616"/>
    </source>
</evidence>
<name>A0A258CS41_CAUVI</name>
<dbReference type="Proteomes" id="UP000215616">
    <property type="component" value="Unassembled WGS sequence"/>
</dbReference>
<dbReference type="EMBL" id="NCDQ01000540">
    <property type="protein sequence ID" value="OYW98173.1"/>
    <property type="molecule type" value="Genomic_DNA"/>
</dbReference>
<accession>A0A258CS41</accession>
<dbReference type="CDD" id="cd00130">
    <property type="entry name" value="PAS"/>
    <property type="match status" value="1"/>
</dbReference>
<dbReference type="InterPro" id="IPR035965">
    <property type="entry name" value="PAS-like_dom_sf"/>
</dbReference>
<dbReference type="NCBIfam" id="TIGR00229">
    <property type="entry name" value="sensory_box"/>
    <property type="match status" value="1"/>
</dbReference>
<gene>
    <name evidence="2" type="ORF">B7Z12_20310</name>
</gene>
<dbReference type="SUPFAM" id="SSF55785">
    <property type="entry name" value="PYP-like sensor domain (PAS domain)"/>
    <property type="match status" value="1"/>
</dbReference>
<dbReference type="Pfam" id="PF13426">
    <property type="entry name" value="PAS_9"/>
    <property type="match status" value="1"/>
</dbReference>
<comment type="caution">
    <text evidence="2">The sequence shown here is derived from an EMBL/GenBank/DDBJ whole genome shotgun (WGS) entry which is preliminary data.</text>
</comment>
<dbReference type="Gene3D" id="3.30.450.20">
    <property type="entry name" value="PAS domain"/>
    <property type="match status" value="1"/>
</dbReference>
<feature type="domain" description="PAS" evidence="1">
    <location>
        <begin position="24"/>
        <end position="52"/>
    </location>
</feature>
<evidence type="ECO:0000313" key="2">
    <source>
        <dbReference type="EMBL" id="OYW98173.1"/>
    </source>
</evidence>
<dbReference type="PROSITE" id="PS50112">
    <property type="entry name" value="PAS"/>
    <property type="match status" value="1"/>
</dbReference>
<reference evidence="2 3" key="1">
    <citation type="submission" date="2017-03" db="EMBL/GenBank/DDBJ databases">
        <title>Lifting the veil on microbial sulfur biogeochemistry in mining wastewaters.</title>
        <authorList>
            <person name="Kantor R.S."/>
            <person name="Colenbrander Nelson T."/>
            <person name="Marshall S."/>
            <person name="Bennett D."/>
            <person name="Apte S."/>
            <person name="Camacho D."/>
            <person name="Thomas B.C."/>
            <person name="Warren L.A."/>
            <person name="Banfield J.F."/>
        </authorList>
    </citation>
    <scope>NUCLEOTIDE SEQUENCE [LARGE SCALE GENOMIC DNA]</scope>
    <source>
        <strain evidence="2">32-67-7</strain>
    </source>
</reference>
<sequence length="131" mass="14382">MLDYLARQYADSDTAVVITDVDFSATGPKILFSNAAAERMTGYAPSEMIGRTPRMLQGAGTTLAARKALARAIRRDDRSTVVIRNYRKNGEPYDCAISVQILRDAAGAPTLALAFEQERPIRAGRRRTFGD</sequence>
<evidence type="ECO:0000259" key="1">
    <source>
        <dbReference type="PROSITE" id="PS50112"/>
    </source>
</evidence>